<comment type="subcellular location">
    <subcellularLocation>
        <location evidence="1">Bacterial microcompartment</location>
    </subcellularLocation>
</comment>
<reference evidence="5" key="1">
    <citation type="submission" date="2006-10" db="EMBL/GenBank/DDBJ databases">
        <title>Complete sequence of Solibacter usitatus Ellin6076.</title>
        <authorList>
            <consortium name="US DOE Joint Genome Institute"/>
            <person name="Copeland A."/>
            <person name="Lucas S."/>
            <person name="Lapidus A."/>
            <person name="Barry K."/>
            <person name="Detter J.C."/>
            <person name="Glavina del Rio T."/>
            <person name="Hammon N."/>
            <person name="Israni S."/>
            <person name="Dalin E."/>
            <person name="Tice H."/>
            <person name="Pitluck S."/>
            <person name="Thompson L.S."/>
            <person name="Brettin T."/>
            <person name="Bruce D."/>
            <person name="Han C."/>
            <person name="Tapia R."/>
            <person name="Gilna P."/>
            <person name="Schmutz J."/>
            <person name="Larimer F."/>
            <person name="Land M."/>
            <person name="Hauser L."/>
            <person name="Kyrpides N."/>
            <person name="Mikhailova N."/>
            <person name="Janssen P.H."/>
            <person name="Kuske C.R."/>
            <person name="Richardson P."/>
        </authorList>
    </citation>
    <scope>NUCLEOTIDE SEQUENCE</scope>
    <source>
        <strain evidence="5">Ellin6076</strain>
    </source>
</reference>
<dbReference type="KEGG" id="sus:Acid_1332"/>
<organism evidence="5">
    <name type="scientific">Solibacter usitatus (strain Ellin6076)</name>
    <dbReference type="NCBI Taxonomy" id="234267"/>
    <lineage>
        <taxon>Bacteria</taxon>
        <taxon>Pseudomonadati</taxon>
        <taxon>Acidobacteriota</taxon>
        <taxon>Terriglobia</taxon>
        <taxon>Bryobacterales</taxon>
        <taxon>Solibacteraceae</taxon>
        <taxon>Candidatus Solibacter</taxon>
    </lineage>
</organism>
<proteinExistence type="inferred from homology"/>
<dbReference type="InParanoid" id="Q029G1"/>
<dbReference type="AlphaFoldDB" id="Q029G1"/>
<evidence type="ECO:0000256" key="2">
    <source>
        <dbReference type="ARBA" id="ARBA00024446"/>
    </source>
</evidence>
<dbReference type="GO" id="GO:0031469">
    <property type="term" value="C:bacterial microcompartment"/>
    <property type="evidence" value="ECO:0007669"/>
    <property type="project" value="UniProtKB-SubCell"/>
</dbReference>
<gene>
    <name evidence="5" type="ordered locus">Acid_1332</name>
</gene>
<dbReference type="SMART" id="SM00877">
    <property type="entry name" value="BMC"/>
    <property type="match status" value="1"/>
</dbReference>
<dbReference type="STRING" id="234267.Acid_1332"/>
<keyword evidence="2" id="KW-1283">Bacterial microcompartment</keyword>
<protein>
    <submittedName>
        <fullName evidence="5">Microcompartments protein</fullName>
    </submittedName>
</protein>
<sequence>MSDAIGMVETKGMVPLVQATDAMLKTANVKYNGWKKVGSGFCTVFVSGDVGAVRAAVDAGAAAARAVGEVKSVRVIPRPHDDLSNVLPK</sequence>
<dbReference type="EMBL" id="CP000473">
    <property type="protein sequence ID" value="ABJ82325.1"/>
    <property type="molecule type" value="Genomic_DNA"/>
</dbReference>
<feature type="domain" description="BMC" evidence="4">
    <location>
        <begin position="4"/>
        <end position="88"/>
    </location>
</feature>
<evidence type="ECO:0000313" key="5">
    <source>
        <dbReference type="EMBL" id="ABJ82325.1"/>
    </source>
</evidence>
<dbReference type="Gene3D" id="3.30.70.1710">
    <property type="match status" value="1"/>
</dbReference>
<dbReference type="InterPro" id="IPR050575">
    <property type="entry name" value="BMC_shell"/>
</dbReference>
<dbReference type="InterPro" id="IPR044872">
    <property type="entry name" value="CcmK/CsoS1_BMC"/>
</dbReference>
<dbReference type="eggNOG" id="COG4577">
    <property type="taxonomic scope" value="Bacteria"/>
</dbReference>
<name>Q029G1_SOLUE</name>
<accession>Q029G1</accession>
<evidence type="ECO:0000256" key="1">
    <source>
        <dbReference type="ARBA" id="ARBA00024322"/>
    </source>
</evidence>
<dbReference type="CDD" id="cd07045">
    <property type="entry name" value="BMC_CcmK_like"/>
    <property type="match status" value="1"/>
</dbReference>
<evidence type="ECO:0000259" key="4">
    <source>
        <dbReference type="PROSITE" id="PS51930"/>
    </source>
</evidence>
<comment type="similarity">
    <text evidence="3">Belongs to the bacterial microcompartments protein family.</text>
</comment>
<dbReference type="SUPFAM" id="SSF143414">
    <property type="entry name" value="CcmK-like"/>
    <property type="match status" value="1"/>
</dbReference>
<dbReference type="PROSITE" id="PS51930">
    <property type="entry name" value="BMC_2"/>
    <property type="match status" value="1"/>
</dbReference>
<evidence type="ECO:0000256" key="3">
    <source>
        <dbReference type="PROSITE-ProRule" id="PRU01278"/>
    </source>
</evidence>
<dbReference type="Pfam" id="PF00936">
    <property type="entry name" value="BMC"/>
    <property type="match status" value="1"/>
</dbReference>
<dbReference type="InterPro" id="IPR037233">
    <property type="entry name" value="CcmK-like_sf"/>
</dbReference>
<dbReference type="HOGENOM" id="CLU_064903_5_3_0"/>
<dbReference type="PANTHER" id="PTHR33941:SF11">
    <property type="entry name" value="BACTERIAL MICROCOMPARTMENT SHELL PROTEIN PDUJ"/>
    <property type="match status" value="1"/>
</dbReference>
<dbReference type="InterPro" id="IPR000249">
    <property type="entry name" value="BMC_dom"/>
</dbReference>
<dbReference type="OrthoDB" id="9812608at2"/>
<dbReference type="PANTHER" id="PTHR33941">
    <property type="entry name" value="PROPANEDIOL UTILIZATION PROTEIN PDUA"/>
    <property type="match status" value="1"/>
</dbReference>